<sequence>MTYNSGQETPATHTAPRCVREPASVPVQLVEGAWGLVVRPDLPMPDAVIFYIHSNLLLSCLLSGAFILNIWGLILVWATLRSWESYGFTEESGDRKTHDSGLVSRQPQFIIQYPQGSLKFVSDEPNMHVAIMTFKCLTFKEYASPTELLPVRRTYRPIVESPEAGQIPQYQQPRPQNLG</sequence>
<name>Q5ARV4_EMENI</name>
<keyword evidence="1" id="KW-0812">Transmembrane</keyword>
<reference evidence="3" key="2">
    <citation type="journal article" date="2009" name="Fungal Genet. Biol.">
        <title>The 2008 update of the Aspergillus nidulans genome annotation: a community effort.</title>
        <authorList>
            <person name="Wortman J.R."/>
            <person name="Gilsenan J.M."/>
            <person name="Joardar V."/>
            <person name="Deegan J."/>
            <person name="Clutterbuck J."/>
            <person name="Andersen M.R."/>
            <person name="Archer D."/>
            <person name="Bencina M."/>
            <person name="Braus G."/>
            <person name="Coutinho P."/>
            <person name="von Dohren H."/>
            <person name="Doonan J."/>
            <person name="Driessen A.J."/>
            <person name="Durek P."/>
            <person name="Espeso E."/>
            <person name="Fekete E."/>
            <person name="Flipphi M."/>
            <person name="Estrada C.G."/>
            <person name="Geysens S."/>
            <person name="Goldman G."/>
            <person name="de Groot P.W."/>
            <person name="Hansen K."/>
            <person name="Harris S.D."/>
            <person name="Heinekamp T."/>
            <person name="Helmstaedt K."/>
            <person name="Henrissat B."/>
            <person name="Hofmann G."/>
            <person name="Homan T."/>
            <person name="Horio T."/>
            <person name="Horiuchi H."/>
            <person name="James S."/>
            <person name="Jones M."/>
            <person name="Karaffa L."/>
            <person name="Karanyi Z."/>
            <person name="Kato M."/>
            <person name="Keller N."/>
            <person name="Kelly D.E."/>
            <person name="Kiel J.A."/>
            <person name="Kim J.M."/>
            <person name="van der Klei I.J."/>
            <person name="Klis F.M."/>
            <person name="Kovalchuk A."/>
            <person name="Krasevec N."/>
            <person name="Kubicek C.P."/>
            <person name="Liu B."/>
            <person name="Maccabe A."/>
            <person name="Meyer V."/>
            <person name="Mirabito P."/>
            <person name="Miskei M."/>
            <person name="Mos M."/>
            <person name="Mullins J."/>
            <person name="Nelson D.R."/>
            <person name="Nielsen J."/>
            <person name="Oakley B.R."/>
            <person name="Osmani S.A."/>
            <person name="Pakula T."/>
            <person name="Paszewski A."/>
            <person name="Paulsen I."/>
            <person name="Pilsyk S."/>
            <person name="Pocsi I."/>
            <person name="Punt P.J."/>
            <person name="Ram A.F."/>
            <person name="Ren Q."/>
            <person name="Robellet X."/>
            <person name="Robson G."/>
            <person name="Seiboth B."/>
            <person name="van Solingen P."/>
            <person name="Specht T."/>
            <person name="Sun J."/>
            <person name="Taheri-Talesh N."/>
            <person name="Takeshita N."/>
            <person name="Ussery D."/>
            <person name="vanKuyk P.A."/>
            <person name="Visser H."/>
            <person name="van de Vondervoort P.J."/>
            <person name="de Vries R.P."/>
            <person name="Walton J."/>
            <person name="Xiang X."/>
            <person name="Xiong Y."/>
            <person name="Zeng A.P."/>
            <person name="Brandt B.W."/>
            <person name="Cornell M.J."/>
            <person name="van den Hondel C.A."/>
            <person name="Visser J."/>
            <person name="Oliver S.G."/>
            <person name="Turner G."/>
        </authorList>
    </citation>
    <scope>GENOME REANNOTATION</scope>
    <source>
        <strain evidence="3">FGSC A4 / ATCC 38163 / CBS 112.46 / NRRL 194 / M139</strain>
    </source>
</reference>
<dbReference type="GeneID" id="2868127"/>
<keyword evidence="1" id="KW-1133">Transmembrane helix</keyword>
<dbReference type="HOGENOM" id="CLU_1503422_0_0_1"/>
<evidence type="ECO:0000313" key="3">
    <source>
        <dbReference type="Proteomes" id="UP000000560"/>
    </source>
</evidence>
<accession>C8VL77</accession>
<dbReference type="Proteomes" id="UP000000560">
    <property type="component" value="Chromosome VII"/>
</dbReference>
<proteinExistence type="predicted"/>
<dbReference type="AlphaFoldDB" id="Q5ARV4"/>
<dbReference type="KEGG" id="ani:ANIA_08976"/>
<feature type="transmembrane region" description="Helical" evidence="1">
    <location>
        <begin position="48"/>
        <end position="78"/>
    </location>
</feature>
<evidence type="ECO:0000313" key="2">
    <source>
        <dbReference type="EMBL" id="CBF84533.1"/>
    </source>
</evidence>
<dbReference type="EMBL" id="BN001307">
    <property type="protein sequence ID" value="CBF84533.1"/>
    <property type="molecule type" value="Genomic_DNA"/>
</dbReference>
<reference evidence="3" key="1">
    <citation type="journal article" date="2005" name="Nature">
        <title>Sequencing of Aspergillus nidulans and comparative analysis with A. fumigatus and A. oryzae.</title>
        <authorList>
            <person name="Galagan J.E."/>
            <person name="Calvo S.E."/>
            <person name="Cuomo C."/>
            <person name="Ma L.J."/>
            <person name="Wortman J.R."/>
            <person name="Batzoglou S."/>
            <person name="Lee S.I."/>
            <person name="Basturkmen M."/>
            <person name="Spevak C.C."/>
            <person name="Clutterbuck J."/>
            <person name="Kapitonov V."/>
            <person name="Jurka J."/>
            <person name="Scazzocchio C."/>
            <person name="Farman M."/>
            <person name="Butler J."/>
            <person name="Purcell S."/>
            <person name="Harris S."/>
            <person name="Braus G.H."/>
            <person name="Draht O."/>
            <person name="Busch S."/>
            <person name="D'Enfert C."/>
            <person name="Bouchier C."/>
            <person name="Goldman G.H."/>
            <person name="Bell-Pedersen D."/>
            <person name="Griffiths-Jones S."/>
            <person name="Doonan J.H."/>
            <person name="Yu J."/>
            <person name="Vienken K."/>
            <person name="Pain A."/>
            <person name="Freitag M."/>
            <person name="Selker E.U."/>
            <person name="Archer D.B."/>
            <person name="Penalva M.A."/>
            <person name="Oakley B.R."/>
            <person name="Momany M."/>
            <person name="Tanaka T."/>
            <person name="Kumagai T."/>
            <person name="Asai K."/>
            <person name="Machida M."/>
            <person name="Nierman W.C."/>
            <person name="Denning D.W."/>
            <person name="Caddick M."/>
            <person name="Hynes M."/>
            <person name="Paoletti M."/>
            <person name="Fischer R."/>
            <person name="Miller B."/>
            <person name="Dyer P."/>
            <person name="Sachs M.S."/>
            <person name="Osmani S.A."/>
            <person name="Birren B.W."/>
        </authorList>
    </citation>
    <scope>NUCLEOTIDE SEQUENCE [LARGE SCALE GENOMIC DNA]</scope>
    <source>
        <strain evidence="3">FGSC A4 / ATCC 38163 / CBS 112.46 / NRRL 194 / M139</strain>
    </source>
</reference>
<organism evidence="2 3">
    <name type="scientific">Emericella nidulans (strain FGSC A4 / ATCC 38163 / CBS 112.46 / NRRL 194 / M139)</name>
    <name type="common">Aspergillus nidulans</name>
    <dbReference type="NCBI Taxonomy" id="227321"/>
    <lineage>
        <taxon>Eukaryota</taxon>
        <taxon>Fungi</taxon>
        <taxon>Dikarya</taxon>
        <taxon>Ascomycota</taxon>
        <taxon>Pezizomycotina</taxon>
        <taxon>Eurotiomycetes</taxon>
        <taxon>Eurotiomycetidae</taxon>
        <taxon>Eurotiales</taxon>
        <taxon>Aspergillaceae</taxon>
        <taxon>Aspergillus</taxon>
        <taxon>Aspergillus subgen. Nidulantes</taxon>
    </lineage>
</organism>
<dbReference type="RefSeq" id="XP_682245.1">
    <property type="nucleotide sequence ID" value="XM_677153.1"/>
</dbReference>
<evidence type="ECO:0000256" key="1">
    <source>
        <dbReference type="SAM" id="Phobius"/>
    </source>
</evidence>
<gene>
    <name evidence="2" type="ORF">ANIA_08976</name>
</gene>
<keyword evidence="3" id="KW-1185">Reference proteome</keyword>
<dbReference type="InParanoid" id="Q5ARV4"/>
<accession>Q5ARV4</accession>
<protein>
    <submittedName>
        <fullName evidence="2">Uncharacterized protein</fullName>
    </submittedName>
</protein>
<dbReference type="VEuPathDB" id="FungiDB:AN8976"/>
<keyword evidence="1" id="KW-0472">Membrane</keyword>